<organism evidence="1 2">
    <name type="scientific">Kocuria aegyptia</name>
    <dbReference type="NCBI Taxonomy" id="330943"/>
    <lineage>
        <taxon>Bacteria</taxon>
        <taxon>Bacillati</taxon>
        <taxon>Actinomycetota</taxon>
        <taxon>Actinomycetes</taxon>
        <taxon>Micrococcales</taxon>
        <taxon>Micrococcaceae</taxon>
        <taxon>Kocuria</taxon>
    </lineage>
</organism>
<evidence type="ECO:0000313" key="1">
    <source>
        <dbReference type="EMBL" id="GAA1755567.1"/>
    </source>
</evidence>
<dbReference type="Proteomes" id="UP001501204">
    <property type="component" value="Unassembled WGS sequence"/>
</dbReference>
<reference evidence="1 2" key="1">
    <citation type="journal article" date="2019" name="Int. J. Syst. Evol. Microbiol.">
        <title>The Global Catalogue of Microorganisms (GCM) 10K type strain sequencing project: providing services to taxonomists for standard genome sequencing and annotation.</title>
        <authorList>
            <consortium name="The Broad Institute Genomics Platform"/>
            <consortium name="The Broad Institute Genome Sequencing Center for Infectious Disease"/>
            <person name="Wu L."/>
            <person name="Ma J."/>
        </authorList>
    </citation>
    <scope>NUCLEOTIDE SEQUENCE [LARGE SCALE GENOMIC DNA]</scope>
    <source>
        <strain evidence="1 2">JCM 14735</strain>
    </source>
</reference>
<gene>
    <name evidence="1" type="ORF">GCM10009767_13620</name>
</gene>
<keyword evidence="2" id="KW-1185">Reference proteome</keyword>
<protein>
    <submittedName>
        <fullName evidence="1">Uncharacterized protein</fullName>
    </submittedName>
</protein>
<evidence type="ECO:0000313" key="2">
    <source>
        <dbReference type="Proteomes" id="UP001501204"/>
    </source>
</evidence>
<accession>A0ABN2KGD1</accession>
<name>A0ABN2KGD1_9MICC</name>
<comment type="caution">
    <text evidence="1">The sequence shown here is derived from an EMBL/GenBank/DDBJ whole genome shotgun (WGS) entry which is preliminary data.</text>
</comment>
<sequence length="109" mass="12056">MPEEIHESRHLDIPLIRSVTRKPGAVPICESVMRSRLISNSIWARAAMTVKTIEPIGVAVSTSPPPGSTTRNPAPLSLSASAKARMFRLDRRCPHRNPYCNVVLMEIGR</sequence>
<proteinExistence type="predicted"/>
<dbReference type="EMBL" id="BAAAOA010000015">
    <property type="protein sequence ID" value="GAA1755567.1"/>
    <property type="molecule type" value="Genomic_DNA"/>
</dbReference>